<protein>
    <submittedName>
        <fullName evidence="1">Phytanoyl-CoA dioxygenase family protein</fullName>
    </submittedName>
</protein>
<reference evidence="1 2" key="1">
    <citation type="submission" date="2019-05" db="EMBL/GenBank/DDBJ databases">
        <title>We sequenced the genome of Paenibacillus hemerocallicola KCTC 33185 for further insight into its adaptation and study the phylogeny of Paenibacillus.</title>
        <authorList>
            <person name="Narsing Rao M.P."/>
        </authorList>
    </citation>
    <scope>NUCLEOTIDE SEQUENCE [LARGE SCALE GENOMIC DNA]</scope>
    <source>
        <strain evidence="1 2">KCTC 33185</strain>
    </source>
</reference>
<dbReference type="GO" id="GO:0005506">
    <property type="term" value="F:iron ion binding"/>
    <property type="evidence" value="ECO:0007669"/>
    <property type="project" value="UniProtKB-ARBA"/>
</dbReference>
<comment type="caution">
    <text evidence="1">The sequence shown here is derived from an EMBL/GenBank/DDBJ whole genome shotgun (WGS) entry which is preliminary data.</text>
</comment>
<dbReference type="AlphaFoldDB" id="A0A5C4TB81"/>
<dbReference type="Pfam" id="PF05721">
    <property type="entry name" value="PhyH"/>
    <property type="match status" value="1"/>
</dbReference>
<dbReference type="PANTHER" id="PTHR20883:SF48">
    <property type="entry name" value="ECTOINE DIOXYGENASE"/>
    <property type="match status" value="1"/>
</dbReference>
<dbReference type="Proteomes" id="UP000307943">
    <property type="component" value="Unassembled WGS sequence"/>
</dbReference>
<dbReference type="OrthoDB" id="9814777at2"/>
<dbReference type="EMBL" id="VDCQ01000015">
    <property type="protein sequence ID" value="TNJ65896.1"/>
    <property type="molecule type" value="Genomic_DNA"/>
</dbReference>
<dbReference type="SUPFAM" id="SSF51197">
    <property type="entry name" value="Clavaminate synthase-like"/>
    <property type="match status" value="1"/>
</dbReference>
<keyword evidence="2" id="KW-1185">Reference proteome</keyword>
<keyword evidence="1" id="KW-0223">Dioxygenase</keyword>
<keyword evidence="1" id="KW-0560">Oxidoreductase</keyword>
<evidence type="ECO:0000313" key="2">
    <source>
        <dbReference type="Proteomes" id="UP000307943"/>
    </source>
</evidence>
<dbReference type="GO" id="GO:0016706">
    <property type="term" value="F:2-oxoglutarate-dependent dioxygenase activity"/>
    <property type="evidence" value="ECO:0007669"/>
    <property type="project" value="UniProtKB-ARBA"/>
</dbReference>
<sequence length="336" mass="37760">MPLDRLSGDYIVLVRKKRKLFAEIARSPAYFHFMLRHSASPRLPPRFARSFNALAKSATIRRAPSFIINVITEKGAEVNMFEVPQDKIDFYRENGFVQFDDVVTPEELEELREAVGDVMAADSERSTGQSPNGAYYKVLNQKVNAWRDSAAVAKFTLHSRFAEIARRLSGADGIRLFHDHALWKMPGDSKPTPWHQDMPYWPMNKPGALSIWLTLDDVDENNGCMMFVPGSHKVGKLAGINLVEPQNLFDYAKGTGIDQTKPVIVRMKAGSATFHHGLTFHYAHANGTDKPRRVLAVIYMPDGTTFSGRQHIVTAGTAFREGDLLKGRMFPVLAKR</sequence>
<dbReference type="Gene3D" id="2.60.120.620">
    <property type="entry name" value="q2cbj1_9rhob like domain"/>
    <property type="match status" value="1"/>
</dbReference>
<name>A0A5C4TB81_9BACL</name>
<dbReference type="PANTHER" id="PTHR20883">
    <property type="entry name" value="PHYTANOYL-COA DIOXYGENASE DOMAIN CONTAINING 1"/>
    <property type="match status" value="1"/>
</dbReference>
<proteinExistence type="predicted"/>
<accession>A0A5C4TB81</accession>
<dbReference type="InterPro" id="IPR008775">
    <property type="entry name" value="Phytyl_CoA_dOase-like"/>
</dbReference>
<organism evidence="1 2">
    <name type="scientific">Paenibacillus hemerocallicola</name>
    <dbReference type="NCBI Taxonomy" id="1172614"/>
    <lineage>
        <taxon>Bacteria</taxon>
        <taxon>Bacillati</taxon>
        <taxon>Bacillota</taxon>
        <taxon>Bacilli</taxon>
        <taxon>Bacillales</taxon>
        <taxon>Paenibacillaceae</taxon>
        <taxon>Paenibacillus</taxon>
    </lineage>
</organism>
<gene>
    <name evidence="1" type="ORF">FE784_13340</name>
</gene>
<evidence type="ECO:0000313" key="1">
    <source>
        <dbReference type="EMBL" id="TNJ65896.1"/>
    </source>
</evidence>